<evidence type="ECO:0000313" key="3">
    <source>
        <dbReference type="Proteomes" id="UP001304243"/>
    </source>
</evidence>
<gene>
    <name evidence="2" type="ORF">ATC70_009702</name>
</gene>
<dbReference type="AlphaFoldDB" id="A0AAN7DL95"/>
<dbReference type="InterPro" id="IPR016024">
    <property type="entry name" value="ARM-type_fold"/>
</dbReference>
<dbReference type="RefSeq" id="XP_064686132.1">
    <property type="nucleotide sequence ID" value="XM_064828930.1"/>
</dbReference>
<dbReference type="Proteomes" id="UP001304243">
    <property type="component" value="Unassembled WGS sequence"/>
</dbReference>
<keyword evidence="3" id="KW-1185">Reference proteome</keyword>
<dbReference type="InterPro" id="IPR057978">
    <property type="entry name" value="TPR_DAAF5"/>
</dbReference>
<feature type="domain" description="Dynein axonemal assembly factor 5 TPR repeats" evidence="1">
    <location>
        <begin position="24"/>
        <end position="305"/>
    </location>
</feature>
<dbReference type="SUPFAM" id="SSF48371">
    <property type="entry name" value="ARM repeat"/>
    <property type="match status" value="1"/>
</dbReference>
<accession>A0AAN7DL95</accession>
<protein>
    <recommendedName>
        <fullName evidence="1">Dynein axonemal assembly factor 5 TPR repeats domain-containing protein</fullName>
    </recommendedName>
</protein>
<dbReference type="Gene3D" id="1.25.10.10">
    <property type="entry name" value="Leucine-rich Repeat Variant"/>
    <property type="match status" value="1"/>
</dbReference>
<dbReference type="InterPro" id="IPR052623">
    <property type="entry name" value="DAAF5"/>
</dbReference>
<dbReference type="GeneID" id="89953388"/>
<name>A0AAN7DL95_9FUNG</name>
<comment type="caution">
    <text evidence="2">The sequence shown here is derived from an EMBL/GenBank/DDBJ whole genome shotgun (WGS) entry which is preliminary data.</text>
</comment>
<proteinExistence type="predicted"/>
<dbReference type="EMBL" id="JASEJX010000012">
    <property type="protein sequence ID" value="KAK4519466.1"/>
    <property type="molecule type" value="Genomic_DNA"/>
</dbReference>
<evidence type="ECO:0000259" key="1">
    <source>
        <dbReference type="Pfam" id="PF25757"/>
    </source>
</evidence>
<dbReference type="InterPro" id="IPR011989">
    <property type="entry name" value="ARM-like"/>
</dbReference>
<evidence type="ECO:0000313" key="2">
    <source>
        <dbReference type="EMBL" id="KAK4519466.1"/>
    </source>
</evidence>
<reference evidence="2 3" key="1">
    <citation type="submission" date="2022-11" db="EMBL/GenBank/DDBJ databases">
        <title>Mucor velutinosus strain NIH1002 WGS.</title>
        <authorList>
            <person name="Subramanian P."/>
            <person name="Mullikin J.C."/>
            <person name="Segre J.A."/>
            <person name="Zelazny A.M."/>
        </authorList>
    </citation>
    <scope>NUCLEOTIDE SEQUENCE [LARGE SCALE GENOMIC DNA]</scope>
    <source>
        <strain evidence="2 3">NIH1002</strain>
    </source>
</reference>
<organism evidence="2 3">
    <name type="scientific">Mucor velutinosus</name>
    <dbReference type="NCBI Taxonomy" id="708070"/>
    <lineage>
        <taxon>Eukaryota</taxon>
        <taxon>Fungi</taxon>
        <taxon>Fungi incertae sedis</taxon>
        <taxon>Mucoromycota</taxon>
        <taxon>Mucoromycotina</taxon>
        <taxon>Mucoromycetes</taxon>
        <taxon>Mucorales</taxon>
        <taxon>Mucorineae</taxon>
        <taxon>Mucoraceae</taxon>
        <taxon>Mucor</taxon>
    </lineage>
</organism>
<sequence length="497" mass="55708">MQSIDEIAQTIASHLSIFEDTSTRERPAKRRAMEAVKRETLHVKNIDDASTAAIALLKSLRESIFMCSNSAIESVREQTVDILKSLLDRCERGKIPNSIVDSLLQHVLERLKVEATEEVRDAWMLLCATLLSKLASGKIPVKTGELFMDIMEVAGNDPYSEIQKQCAILIVLYAKDQPKSVDYACEKMVKLILPMLLHKHAAVRVKGIKAMEAVLTASPKGLHLLFEYNEQLDRQPVIPSLIYDNSALVRDNLFIVLGSLLCSWNPRDRYQYGERILPIILSGTLDDLPSVRSTCKASLSDVGRSCTQDLLDADIIKEIPADDKQVIATGLKHLVHMCYDHSVSYMLQGITDFITVKQEIGLDSLKLFLEYASSDDLVKSIKKLVHYLFIAYANHTESTTEDKIYETLNLILQRLPSPEIYLDALLPRLESKSLAAETNGYSGIITAGVVLAFLKHFVKTVTVTDSIRKRILASIDRPYLGEYIDREKLDGLRSDIA</sequence>
<dbReference type="Pfam" id="PF25757">
    <property type="entry name" value="TPR_DNAAF5"/>
    <property type="match status" value="1"/>
</dbReference>
<dbReference type="PANTHER" id="PTHR16216">
    <property type="entry name" value="DYNEIN ASSEMBLY FACTOR 5, AXONEMAL"/>
    <property type="match status" value="1"/>
</dbReference>
<dbReference type="PANTHER" id="PTHR16216:SF2">
    <property type="entry name" value="DYNEIN AXONEMAL ASSEMBLY FACTOR 5"/>
    <property type="match status" value="1"/>
</dbReference>